<dbReference type="EMBL" id="JACGWK010000001">
    <property type="protein sequence ID" value="KAL0380199.1"/>
    <property type="molecule type" value="Genomic_DNA"/>
</dbReference>
<protein>
    <submittedName>
        <fullName evidence="2">Inactive disease susceptibility protein LOV1</fullName>
    </submittedName>
</protein>
<gene>
    <name evidence="2" type="ORF">Sangu_0084200</name>
</gene>
<dbReference type="GO" id="GO:0043531">
    <property type="term" value="F:ADP binding"/>
    <property type="evidence" value="ECO:0007669"/>
    <property type="project" value="InterPro"/>
</dbReference>
<dbReference type="PANTHER" id="PTHR19338:SF60">
    <property type="entry name" value="NB-ARC DOMAIN-CONTAINING PROTEIN"/>
    <property type="match status" value="1"/>
</dbReference>
<accession>A0AAW2RJJ7</accession>
<feature type="domain" description="NB-ARC" evidence="1">
    <location>
        <begin position="179"/>
        <end position="249"/>
    </location>
</feature>
<dbReference type="SUPFAM" id="SSF52540">
    <property type="entry name" value="P-loop containing nucleoside triphosphate hydrolases"/>
    <property type="match status" value="1"/>
</dbReference>
<reference evidence="2" key="1">
    <citation type="submission" date="2020-06" db="EMBL/GenBank/DDBJ databases">
        <authorList>
            <person name="Li T."/>
            <person name="Hu X."/>
            <person name="Zhang T."/>
            <person name="Song X."/>
            <person name="Zhang H."/>
            <person name="Dai N."/>
            <person name="Sheng W."/>
            <person name="Hou X."/>
            <person name="Wei L."/>
        </authorList>
    </citation>
    <scope>NUCLEOTIDE SEQUENCE</scope>
    <source>
        <strain evidence="2">G01</strain>
        <tissue evidence="2">Leaf</tissue>
    </source>
</reference>
<evidence type="ECO:0000259" key="1">
    <source>
        <dbReference type="Pfam" id="PF00931"/>
    </source>
</evidence>
<dbReference type="InterPro" id="IPR027417">
    <property type="entry name" value="P-loop_NTPase"/>
</dbReference>
<comment type="caution">
    <text evidence="2">The sequence shown here is derived from an EMBL/GenBank/DDBJ whole genome shotgun (WGS) entry which is preliminary data.</text>
</comment>
<dbReference type="Pfam" id="PF00931">
    <property type="entry name" value="NB-ARC"/>
    <property type="match status" value="1"/>
</dbReference>
<proteinExistence type="predicted"/>
<sequence length="254" mass="28193">MVEKLLIYGSISARRELVHHPKEAFSTLLLAHLPISTVHYFRKIQYVADEDIDLVCAALVSTAVEGLEGRIRDLAYRAKDIIESHFSDQIGLAHDSCGLKKGLKQLISALQTASSLKFREEDKDLQKVMEKINSIVEQVMSIEKSCKVEDVQCSYPLAPAASRKNDGSKMVGFDEDLLELKARLCGESSNLQIISIVGMGGIGNTTLARNIFDDLLVAYHFHGRAWITVSQDYRLGEVLPALVDSLTDRTVAFK</sequence>
<organism evidence="2">
    <name type="scientific">Sesamum angustifolium</name>
    <dbReference type="NCBI Taxonomy" id="2727405"/>
    <lineage>
        <taxon>Eukaryota</taxon>
        <taxon>Viridiplantae</taxon>
        <taxon>Streptophyta</taxon>
        <taxon>Embryophyta</taxon>
        <taxon>Tracheophyta</taxon>
        <taxon>Spermatophyta</taxon>
        <taxon>Magnoliopsida</taxon>
        <taxon>eudicotyledons</taxon>
        <taxon>Gunneridae</taxon>
        <taxon>Pentapetalae</taxon>
        <taxon>asterids</taxon>
        <taxon>lamiids</taxon>
        <taxon>Lamiales</taxon>
        <taxon>Pedaliaceae</taxon>
        <taxon>Sesamum</taxon>
    </lineage>
</organism>
<name>A0AAW2RJJ7_9LAMI</name>
<dbReference type="PANTHER" id="PTHR19338">
    <property type="entry name" value="TRANSLOCASE OF INNER MITOCHONDRIAL MEMBRANE 13 HOMOLOG"/>
    <property type="match status" value="1"/>
</dbReference>
<evidence type="ECO:0000313" key="2">
    <source>
        <dbReference type="EMBL" id="KAL0380199.1"/>
    </source>
</evidence>
<dbReference type="Gene3D" id="1.20.5.4130">
    <property type="match status" value="1"/>
</dbReference>
<dbReference type="AlphaFoldDB" id="A0AAW2RJJ7"/>
<dbReference type="InterPro" id="IPR002182">
    <property type="entry name" value="NB-ARC"/>
</dbReference>
<reference evidence="2" key="2">
    <citation type="journal article" date="2024" name="Plant">
        <title>Genomic evolution and insights into agronomic trait innovations of Sesamum species.</title>
        <authorList>
            <person name="Miao H."/>
            <person name="Wang L."/>
            <person name="Qu L."/>
            <person name="Liu H."/>
            <person name="Sun Y."/>
            <person name="Le M."/>
            <person name="Wang Q."/>
            <person name="Wei S."/>
            <person name="Zheng Y."/>
            <person name="Lin W."/>
            <person name="Duan Y."/>
            <person name="Cao H."/>
            <person name="Xiong S."/>
            <person name="Wang X."/>
            <person name="Wei L."/>
            <person name="Li C."/>
            <person name="Ma Q."/>
            <person name="Ju M."/>
            <person name="Zhao R."/>
            <person name="Li G."/>
            <person name="Mu C."/>
            <person name="Tian Q."/>
            <person name="Mei H."/>
            <person name="Zhang T."/>
            <person name="Gao T."/>
            <person name="Zhang H."/>
        </authorList>
    </citation>
    <scope>NUCLEOTIDE SEQUENCE</scope>
    <source>
        <strain evidence="2">G01</strain>
    </source>
</reference>
<dbReference type="Gene3D" id="3.40.50.300">
    <property type="entry name" value="P-loop containing nucleotide triphosphate hydrolases"/>
    <property type="match status" value="1"/>
</dbReference>